<accession>A0ABV9U6M2</accession>
<comment type="caution">
    <text evidence="3">The sequence shown here is derived from an EMBL/GenBank/DDBJ whole genome shotgun (WGS) entry which is preliminary data.</text>
</comment>
<feature type="compositionally biased region" description="Acidic residues" evidence="1">
    <location>
        <begin position="422"/>
        <end position="431"/>
    </location>
</feature>
<feature type="domain" description="Outer membrane channel protein CpnT-like N-terminal" evidence="2">
    <location>
        <begin position="163"/>
        <end position="289"/>
    </location>
</feature>
<proteinExistence type="predicted"/>
<evidence type="ECO:0000313" key="4">
    <source>
        <dbReference type="Proteomes" id="UP001595872"/>
    </source>
</evidence>
<evidence type="ECO:0000313" key="3">
    <source>
        <dbReference type="EMBL" id="MFC4912061.1"/>
    </source>
</evidence>
<sequence length="431" mass="45634">MDLMTKVWVDTSLMEQAALKAGAAQTEIGSLWSRLGSKLSDSKGMGGNPGIDKSAAAFVPVYDRAAAAAWQGFGALHRAVGDMAKGLTQTANNHLAADHHSTLGNGFSLAPSSPALGLLVGPKVAGPLNVAPAPSAGDSNKKPAKSPLESITGIDLLGGGENIPTADEVGLLKVASDWNAAHNYLVGTRGDLHVTVVQVTRHSDAPDVDAFGYYWKKVYQDGHPETVMEGLPQLCLALSRACEQYAVGVRDAKMKINDATANPIALIAEAAAVRAMLAQIAGQLLKTVSGITAGVLADHIINSVTVGAANVPDVRILQAELDDSVLREWKDYSSSPPDPRRLTKDENDLAEKLHRTRKEIEDAIHKVKDGPPKWRGLGKNRNPDMYVDPVTGEVYPEMPNGKPAEDSIGNIIEKLPAKDPAPEPEPEGESE</sequence>
<dbReference type="Proteomes" id="UP001595872">
    <property type="component" value="Unassembled WGS sequence"/>
</dbReference>
<dbReference type="RefSeq" id="WP_378261621.1">
    <property type="nucleotide sequence ID" value="NZ_JBHSIT010000011.1"/>
</dbReference>
<organism evidence="3 4">
    <name type="scientific">Actinomadura gamaensis</name>
    <dbReference type="NCBI Taxonomy" id="1763541"/>
    <lineage>
        <taxon>Bacteria</taxon>
        <taxon>Bacillati</taxon>
        <taxon>Actinomycetota</taxon>
        <taxon>Actinomycetes</taxon>
        <taxon>Streptosporangiales</taxon>
        <taxon>Thermomonosporaceae</taxon>
        <taxon>Actinomadura</taxon>
    </lineage>
</organism>
<protein>
    <recommendedName>
        <fullName evidence="2">Outer membrane channel protein CpnT-like N-terminal domain-containing protein</fullName>
    </recommendedName>
</protein>
<reference evidence="4" key="1">
    <citation type="journal article" date="2019" name="Int. J. Syst. Evol. Microbiol.">
        <title>The Global Catalogue of Microorganisms (GCM) 10K type strain sequencing project: providing services to taxonomists for standard genome sequencing and annotation.</title>
        <authorList>
            <consortium name="The Broad Institute Genomics Platform"/>
            <consortium name="The Broad Institute Genome Sequencing Center for Infectious Disease"/>
            <person name="Wu L."/>
            <person name="Ma J."/>
        </authorList>
    </citation>
    <scope>NUCLEOTIDE SEQUENCE [LARGE SCALE GENOMIC DNA]</scope>
    <source>
        <strain evidence="4">KLKA75</strain>
    </source>
</reference>
<gene>
    <name evidence="3" type="ORF">ACFPCY_32500</name>
</gene>
<feature type="region of interest" description="Disordered" evidence="1">
    <location>
        <begin position="371"/>
        <end position="431"/>
    </location>
</feature>
<dbReference type="InterPro" id="IPR057746">
    <property type="entry name" value="CpnT-like_N"/>
</dbReference>
<evidence type="ECO:0000256" key="1">
    <source>
        <dbReference type="SAM" id="MobiDB-lite"/>
    </source>
</evidence>
<dbReference type="Pfam" id="PF25547">
    <property type="entry name" value="WXG100_2"/>
    <property type="match status" value="1"/>
</dbReference>
<keyword evidence="4" id="KW-1185">Reference proteome</keyword>
<dbReference type="EMBL" id="JBHSIT010000011">
    <property type="protein sequence ID" value="MFC4912061.1"/>
    <property type="molecule type" value="Genomic_DNA"/>
</dbReference>
<evidence type="ECO:0000259" key="2">
    <source>
        <dbReference type="Pfam" id="PF25547"/>
    </source>
</evidence>
<name>A0ABV9U6M2_9ACTN</name>